<name>A0A3G9JNI7_MICVR</name>
<protein>
    <recommendedName>
        <fullName evidence="3">Transposase</fullName>
    </recommendedName>
</protein>
<dbReference type="KEGG" id="mvz:myaer102_40650"/>
<dbReference type="InterPro" id="IPR012337">
    <property type="entry name" value="RNaseH-like_sf"/>
</dbReference>
<dbReference type="EMBL" id="AP019314">
    <property type="protein sequence ID" value="BBH41452.1"/>
    <property type="molecule type" value="Genomic_DNA"/>
</dbReference>
<sequence>MACTLLARWDSGYQEPWLVLTDLSPQRADALWYGLRPSTECVYRDLKSDGWQWQNTRLLDPERAERLWLAMAVATLWMVMLGGEAENQSPEPNLSPLPPQHTVFSKTLHLKPLRQLSCFLLGSITLVADLLKGLSIHLHRWSSFPPTPVDAFYYSPSS</sequence>
<accession>A0A3G9JNI7</accession>
<dbReference type="Proteomes" id="UP000278152">
    <property type="component" value="Chromosome"/>
</dbReference>
<organism evidence="1 2">
    <name type="scientific">Microcystis viridis NIES-102</name>
    <dbReference type="NCBI Taxonomy" id="213615"/>
    <lineage>
        <taxon>Bacteria</taxon>
        <taxon>Bacillati</taxon>
        <taxon>Cyanobacteriota</taxon>
        <taxon>Cyanophyceae</taxon>
        <taxon>Oscillatoriophycideae</taxon>
        <taxon>Chroococcales</taxon>
        <taxon>Microcystaceae</taxon>
        <taxon>Microcystis</taxon>
    </lineage>
</organism>
<dbReference type="RefSeq" id="WP_231859705.1">
    <property type="nucleotide sequence ID" value="NZ_AP019314.1"/>
</dbReference>
<dbReference type="SUPFAM" id="SSF53098">
    <property type="entry name" value="Ribonuclease H-like"/>
    <property type="match status" value="1"/>
</dbReference>
<gene>
    <name evidence="1" type="ORF">myaer102_40650</name>
</gene>
<evidence type="ECO:0000313" key="1">
    <source>
        <dbReference type="EMBL" id="BBH41452.1"/>
    </source>
</evidence>
<dbReference type="AlphaFoldDB" id="A0A3G9JNI7"/>
<evidence type="ECO:0008006" key="3">
    <source>
        <dbReference type="Google" id="ProtNLM"/>
    </source>
</evidence>
<proteinExistence type="predicted"/>
<evidence type="ECO:0000313" key="2">
    <source>
        <dbReference type="Proteomes" id="UP000278152"/>
    </source>
</evidence>
<reference evidence="1 2" key="1">
    <citation type="submission" date="2018-11" db="EMBL/GenBank/DDBJ databases">
        <title>Complete genome sequence of Microcystis aeruginosa NIES-102.</title>
        <authorList>
            <person name="Yamaguchi H."/>
            <person name="Suzuki S."/>
            <person name="Kawachi M."/>
        </authorList>
    </citation>
    <scope>NUCLEOTIDE SEQUENCE [LARGE SCALE GENOMIC DNA]</scope>
    <source>
        <strain evidence="1 2">NIES-102</strain>
    </source>
</reference>